<evidence type="ECO:0000256" key="2">
    <source>
        <dbReference type="ARBA" id="ARBA00005013"/>
    </source>
</evidence>
<accession>A0A840VSY3</accession>
<evidence type="ECO:0000256" key="6">
    <source>
        <dbReference type="ARBA" id="ARBA00023239"/>
    </source>
</evidence>
<dbReference type="InterPro" id="IPR006157">
    <property type="entry name" value="FolB_dom"/>
</dbReference>
<sequence length="135" mass="15438">MPSIHNLNVKSLHQRRIDPIRRIFVRDLVLQTRIGVHEHEKRGRQRIRVNLEVVARLDETLHDELRNTICYDDISQAIRRLAIEGHIKLVESFAERVLEICLSDPRARHATVTVEKLDVYDDAGGVGVTMSADAG</sequence>
<comment type="pathway">
    <text evidence="2">Cofactor biosynthesis; tetrahydrofolate biosynthesis; 2-amino-4-hydroxy-6-hydroxymethyl-7,8-dihydropteridine diphosphate from 7,8-dihydroneopterin triphosphate: step 3/4.</text>
</comment>
<dbReference type="EC" id="4.1.2.25" evidence="4"/>
<dbReference type="SUPFAM" id="SSF55620">
    <property type="entry name" value="Tetrahydrobiopterin biosynthesis enzymes-like"/>
    <property type="match status" value="1"/>
</dbReference>
<evidence type="ECO:0000259" key="8">
    <source>
        <dbReference type="SMART" id="SM00905"/>
    </source>
</evidence>
<keyword evidence="5" id="KW-0289">Folate biosynthesis</keyword>
<dbReference type="Gene3D" id="3.30.1130.10">
    <property type="match status" value="1"/>
</dbReference>
<dbReference type="AlphaFoldDB" id="A0A840VSY3"/>
<dbReference type="InterPro" id="IPR043133">
    <property type="entry name" value="GTP-CH-I_C/QueF"/>
</dbReference>
<dbReference type="GO" id="GO:0004150">
    <property type="term" value="F:dihydroneopterin aldolase activity"/>
    <property type="evidence" value="ECO:0007669"/>
    <property type="project" value="UniProtKB-EC"/>
</dbReference>
<dbReference type="RefSeq" id="WP_183266347.1">
    <property type="nucleotide sequence ID" value="NZ_JACHFJ010000006.1"/>
</dbReference>
<evidence type="ECO:0000313" key="9">
    <source>
        <dbReference type="EMBL" id="MBB5373332.1"/>
    </source>
</evidence>
<keyword evidence="6 9" id="KW-0456">Lyase</keyword>
<dbReference type="SMART" id="SM00905">
    <property type="entry name" value="FolB"/>
    <property type="match status" value="1"/>
</dbReference>
<evidence type="ECO:0000256" key="7">
    <source>
        <dbReference type="ARBA" id="ARBA00032903"/>
    </source>
</evidence>
<organism evidence="9 10">
    <name type="scientific">Acidocella aromatica</name>
    <dbReference type="NCBI Taxonomy" id="1303579"/>
    <lineage>
        <taxon>Bacteria</taxon>
        <taxon>Pseudomonadati</taxon>
        <taxon>Pseudomonadota</taxon>
        <taxon>Alphaproteobacteria</taxon>
        <taxon>Acetobacterales</taxon>
        <taxon>Acidocellaceae</taxon>
        <taxon>Acidocella</taxon>
    </lineage>
</organism>
<dbReference type="EMBL" id="JACHFJ010000006">
    <property type="protein sequence ID" value="MBB5373332.1"/>
    <property type="molecule type" value="Genomic_DNA"/>
</dbReference>
<comment type="catalytic activity">
    <reaction evidence="1">
        <text>7,8-dihydroneopterin = 6-hydroxymethyl-7,8-dihydropterin + glycolaldehyde</text>
        <dbReference type="Rhea" id="RHEA:10540"/>
        <dbReference type="ChEBI" id="CHEBI:17001"/>
        <dbReference type="ChEBI" id="CHEBI:17071"/>
        <dbReference type="ChEBI" id="CHEBI:44841"/>
        <dbReference type="EC" id="4.1.2.25"/>
    </reaction>
</comment>
<proteinExistence type="inferred from homology"/>
<protein>
    <recommendedName>
        <fullName evidence="4">dihydroneopterin aldolase</fullName>
        <ecNumber evidence="4">4.1.2.25</ecNumber>
    </recommendedName>
    <alternativeName>
        <fullName evidence="7">7,8-dihydroneopterin aldolase</fullName>
    </alternativeName>
</protein>
<dbReference type="PANTHER" id="PTHR42844">
    <property type="entry name" value="DIHYDRONEOPTERIN ALDOLASE 1-RELATED"/>
    <property type="match status" value="1"/>
</dbReference>
<dbReference type="NCBIfam" id="TIGR00526">
    <property type="entry name" value="folB_dom"/>
    <property type="match status" value="1"/>
</dbReference>
<evidence type="ECO:0000256" key="1">
    <source>
        <dbReference type="ARBA" id="ARBA00001353"/>
    </source>
</evidence>
<keyword evidence="10" id="KW-1185">Reference proteome</keyword>
<evidence type="ECO:0000313" key="10">
    <source>
        <dbReference type="Proteomes" id="UP000553706"/>
    </source>
</evidence>
<evidence type="ECO:0000256" key="3">
    <source>
        <dbReference type="ARBA" id="ARBA00005708"/>
    </source>
</evidence>
<gene>
    <name evidence="9" type="ORF">HNP71_001592</name>
</gene>
<evidence type="ECO:0000256" key="5">
    <source>
        <dbReference type="ARBA" id="ARBA00022909"/>
    </source>
</evidence>
<dbReference type="Proteomes" id="UP000553706">
    <property type="component" value="Unassembled WGS sequence"/>
</dbReference>
<dbReference type="PANTHER" id="PTHR42844:SF1">
    <property type="entry name" value="DIHYDRONEOPTERIN ALDOLASE 1-RELATED"/>
    <property type="match status" value="1"/>
</dbReference>
<dbReference type="Pfam" id="PF02152">
    <property type="entry name" value="FolB"/>
    <property type="match status" value="1"/>
</dbReference>
<comment type="similarity">
    <text evidence="3">Belongs to the DHNA family.</text>
</comment>
<name>A0A840VSY3_9PROT</name>
<dbReference type="GO" id="GO:0046656">
    <property type="term" value="P:folic acid biosynthetic process"/>
    <property type="evidence" value="ECO:0007669"/>
    <property type="project" value="UniProtKB-KW"/>
</dbReference>
<evidence type="ECO:0000256" key="4">
    <source>
        <dbReference type="ARBA" id="ARBA00013043"/>
    </source>
</evidence>
<dbReference type="InterPro" id="IPR006156">
    <property type="entry name" value="Dihydroneopterin_aldolase"/>
</dbReference>
<reference evidence="9 10" key="1">
    <citation type="submission" date="2020-08" db="EMBL/GenBank/DDBJ databases">
        <title>Genomic Encyclopedia of Type Strains, Phase IV (KMG-IV): sequencing the most valuable type-strain genomes for metagenomic binning, comparative biology and taxonomic classification.</title>
        <authorList>
            <person name="Goeker M."/>
        </authorList>
    </citation>
    <scope>NUCLEOTIDE SEQUENCE [LARGE SCALE GENOMIC DNA]</scope>
    <source>
        <strain evidence="9 10">DSM 27026</strain>
    </source>
</reference>
<feature type="domain" description="Dihydroneopterin aldolase/epimerase" evidence="8">
    <location>
        <begin position="23"/>
        <end position="132"/>
    </location>
</feature>
<comment type="caution">
    <text evidence="9">The sequence shown here is derived from an EMBL/GenBank/DDBJ whole genome shotgun (WGS) entry which is preliminary data.</text>
</comment>
<dbReference type="GO" id="GO:0005737">
    <property type="term" value="C:cytoplasm"/>
    <property type="evidence" value="ECO:0007669"/>
    <property type="project" value="TreeGrafter"/>
</dbReference>